<feature type="compositionally biased region" description="Polar residues" evidence="1">
    <location>
        <begin position="231"/>
        <end position="249"/>
    </location>
</feature>
<dbReference type="OrthoDB" id="2150243at2759"/>
<reference evidence="2 3" key="1">
    <citation type="submission" date="2016-08" db="EMBL/GenBank/DDBJ databases">
        <title>A Parts List for Fungal Cellulosomes Revealed by Comparative Genomics.</title>
        <authorList>
            <consortium name="DOE Joint Genome Institute"/>
            <person name="Haitjema C.H."/>
            <person name="Gilmore S.P."/>
            <person name="Henske J.K."/>
            <person name="Solomon K.V."/>
            <person name="De Groot R."/>
            <person name="Kuo A."/>
            <person name="Mondo S.J."/>
            <person name="Salamov A.A."/>
            <person name="Labutti K."/>
            <person name="Zhao Z."/>
            <person name="Chiniquy J."/>
            <person name="Barry K."/>
            <person name="Brewer H.M."/>
            <person name="Purvine S.O."/>
            <person name="Wright A.T."/>
            <person name="Boxma B."/>
            <person name="Van Alen T."/>
            <person name="Hackstein J.H."/>
            <person name="Baker S.E."/>
            <person name="Grigoriev I.V."/>
            <person name="O'Malley M.A."/>
        </authorList>
    </citation>
    <scope>NUCLEOTIDE SEQUENCE [LARGE SCALE GENOMIC DNA]</scope>
    <source>
        <strain evidence="2 3">G1</strain>
    </source>
</reference>
<feature type="region of interest" description="Disordered" evidence="1">
    <location>
        <begin position="531"/>
        <end position="575"/>
    </location>
</feature>
<protein>
    <recommendedName>
        <fullName evidence="4">F-box domain-containing protein</fullName>
    </recommendedName>
</protein>
<feature type="region of interest" description="Disordered" evidence="1">
    <location>
        <begin position="228"/>
        <end position="249"/>
    </location>
</feature>
<comment type="caution">
    <text evidence="2">The sequence shown here is derived from an EMBL/GenBank/DDBJ whole genome shotgun (WGS) entry which is preliminary data.</text>
</comment>
<sequence length="835" mass="98172">MVNSNTTDAVNSNSYRNTINNAIYKNLKNVLNKGTNNENGNPNINTKASFTPKKFKIIENHSELITYSHSNYNIIKNNVNINKDTSVSSSNYSKKFKTKLYQGKGHNKRLSFEILTRIFILCEDPKAFSLVCKQWYHVTKETSSKLLWFINRIPKEIICIYLFTHPIYHVHFDANFLKILIKHGAKLDLHFFEQAIPILLKNKSGITNGKELGVPSISYFQPKLERKSKINESTNSQPSKTNSTSIRDTYNNNNNNLFRKRLNSLNCNENNTLINKYLNDSSFKSNLMNYYSCISHYEIYDYHYNSNLLPIFLFLYQKTKKQYINLVESINSTLKYQLTNATNAENNRNHHDHELNTTFLIEDYQPIVSINESINLFLNNYKNETLIPMAILESMFSSNSYTFDSHETIIKTVTHFYNEIKNNFVILPILKRYIHHLVYNDHFIPYNIIQKPYNTRQIRDVLQFMEIIWLLEPEIIFTWIKWGWGDVDGQIPLVIFSAYYDCRTLINERVNNQLYYERIQNATSSSTISISFPTSNSNSNSNSTTTSTSSSTNNSYHNRHAARTPPPTKNSFSTDTIHERVRRINESQKSLLDYMVEEENLHITNETLNFIDSNMFNCPCYNILGHSTESPCTLKRIIKYWKLSNDNESKRKLVRKLVYNAWTRKDGVGLYKMEYYLKSFNKPNEILLNINEFIMEMITLDPVVIFKQDMLGWIINHSSSQSVKKLILYTLFNTLPKDPQRIHMVKLILNFVGDIDLKAIELLKNIDKNNRVWEQLYSILIIHLYRRYVRRRMSIDTELCNAWADLFNSLEPQKYELTSVQTRFQDELFELLEVY</sequence>
<dbReference type="EMBL" id="MCOG01000036">
    <property type="protein sequence ID" value="ORY72948.1"/>
    <property type="molecule type" value="Genomic_DNA"/>
</dbReference>
<evidence type="ECO:0000313" key="3">
    <source>
        <dbReference type="Proteomes" id="UP000193920"/>
    </source>
</evidence>
<gene>
    <name evidence="2" type="ORF">LY90DRAFT_699741</name>
</gene>
<organism evidence="2 3">
    <name type="scientific">Neocallimastix californiae</name>
    <dbReference type="NCBI Taxonomy" id="1754190"/>
    <lineage>
        <taxon>Eukaryota</taxon>
        <taxon>Fungi</taxon>
        <taxon>Fungi incertae sedis</taxon>
        <taxon>Chytridiomycota</taxon>
        <taxon>Chytridiomycota incertae sedis</taxon>
        <taxon>Neocallimastigomycetes</taxon>
        <taxon>Neocallimastigales</taxon>
        <taxon>Neocallimastigaceae</taxon>
        <taxon>Neocallimastix</taxon>
    </lineage>
</organism>
<evidence type="ECO:0008006" key="4">
    <source>
        <dbReference type="Google" id="ProtNLM"/>
    </source>
</evidence>
<proteinExistence type="predicted"/>
<feature type="compositionally biased region" description="Low complexity" evidence="1">
    <location>
        <begin position="531"/>
        <end position="555"/>
    </location>
</feature>
<keyword evidence="3" id="KW-1185">Reference proteome</keyword>
<name>A0A1Y2EN10_9FUNG</name>
<dbReference type="Proteomes" id="UP000193920">
    <property type="component" value="Unassembled WGS sequence"/>
</dbReference>
<accession>A0A1Y2EN10</accession>
<dbReference type="AlphaFoldDB" id="A0A1Y2EN10"/>
<evidence type="ECO:0000313" key="2">
    <source>
        <dbReference type="EMBL" id="ORY72948.1"/>
    </source>
</evidence>
<evidence type="ECO:0000256" key="1">
    <source>
        <dbReference type="SAM" id="MobiDB-lite"/>
    </source>
</evidence>